<comment type="subcellular location">
    <subcellularLocation>
        <location evidence="1 7">Cell outer membrane</location>
        <topology evidence="1 7">Multi-pass membrane protein</topology>
    </subcellularLocation>
</comment>
<feature type="compositionally biased region" description="Basic and acidic residues" evidence="8">
    <location>
        <begin position="1"/>
        <end position="20"/>
    </location>
</feature>
<dbReference type="Gene3D" id="2.170.130.10">
    <property type="entry name" value="TonB-dependent receptor, plug domain"/>
    <property type="match status" value="1"/>
</dbReference>
<evidence type="ECO:0000256" key="6">
    <source>
        <dbReference type="ARBA" id="ARBA00023237"/>
    </source>
</evidence>
<evidence type="ECO:0000256" key="8">
    <source>
        <dbReference type="SAM" id="MobiDB-lite"/>
    </source>
</evidence>
<protein>
    <recommendedName>
        <fullName evidence="9">TonB-dependent receptor plug domain-containing protein</fullName>
    </recommendedName>
</protein>
<dbReference type="Pfam" id="PF07715">
    <property type="entry name" value="Plug"/>
    <property type="match status" value="1"/>
</dbReference>
<gene>
    <name evidence="10" type="ORF">GCM10009105_17540</name>
</gene>
<dbReference type="Gene3D" id="2.40.170.20">
    <property type="entry name" value="TonB-dependent receptor, beta-barrel domain"/>
    <property type="match status" value="1"/>
</dbReference>
<evidence type="ECO:0000313" key="11">
    <source>
        <dbReference type="Proteomes" id="UP001501523"/>
    </source>
</evidence>
<feature type="compositionally biased region" description="Polar residues" evidence="8">
    <location>
        <begin position="21"/>
        <end position="34"/>
    </location>
</feature>
<keyword evidence="11" id="KW-1185">Reference proteome</keyword>
<comment type="similarity">
    <text evidence="7">Belongs to the TonB-dependent receptor family.</text>
</comment>
<reference evidence="10 11" key="1">
    <citation type="journal article" date="2019" name="Int. J. Syst. Evol. Microbiol.">
        <title>The Global Catalogue of Microorganisms (GCM) 10K type strain sequencing project: providing services to taxonomists for standard genome sequencing and annotation.</title>
        <authorList>
            <consortium name="The Broad Institute Genomics Platform"/>
            <consortium name="The Broad Institute Genome Sequencing Center for Infectious Disease"/>
            <person name="Wu L."/>
            <person name="Ma J."/>
        </authorList>
    </citation>
    <scope>NUCLEOTIDE SEQUENCE [LARGE SCALE GENOMIC DNA]</scope>
    <source>
        <strain evidence="10 11">JCM 15421</strain>
    </source>
</reference>
<dbReference type="InterPro" id="IPR012910">
    <property type="entry name" value="Plug_dom"/>
</dbReference>
<dbReference type="PROSITE" id="PS52016">
    <property type="entry name" value="TONB_DEPENDENT_REC_3"/>
    <property type="match status" value="1"/>
</dbReference>
<dbReference type="InterPro" id="IPR037066">
    <property type="entry name" value="Plug_dom_sf"/>
</dbReference>
<evidence type="ECO:0000256" key="5">
    <source>
        <dbReference type="ARBA" id="ARBA00023136"/>
    </source>
</evidence>
<organism evidence="10 11">
    <name type="scientific">Dokdonella soli</name>
    <dbReference type="NCBI Taxonomy" id="529810"/>
    <lineage>
        <taxon>Bacteria</taxon>
        <taxon>Pseudomonadati</taxon>
        <taxon>Pseudomonadota</taxon>
        <taxon>Gammaproteobacteria</taxon>
        <taxon>Lysobacterales</taxon>
        <taxon>Rhodanobacteraceae</taxon>
        <taxon>Dokdonella</taxon>
    </lineage>
</organism>
<evidence type="ECO:0000256" key="1">
    <source>
        <dbReference type="ARBA" id="ARBA00004571"/>
    </source>
</evidence>
<keyword evidence="2 7" id="KW-0813">Transport</keyword>
<proteinExistence type="inferred from homology"/>
<dbReference type="Proteomes" id="UP001501523">
    <property type="component" value="Unassembled WGS sequence"/>
</dbReference>
<keyword evidence="6 7" id="KW-0998">Cell outer membrane</keyword>
<evidence type="ECO:0000256" key="4">
    <source>
        <dbReference type="ARBA" id="ARBA00022692"/>
    </source>
</evidence>
<evidence type="ECO:0000256" key="2">
    <source>
        <dbReference type="ARBA" id="ARBA00022448"/>
    </source>
</evidence>
<evidence type="ECO:0000259" key="9">
    <source>
        <dbReference type="Pfam" id="PF07715"/>
    </source>
</evidence>
<feature type="region of interest" description="Disordered" evidence="8">
    <location>
        <begin position="1"/>
        <end position="34"/>
    </location>
</feature>
<accession>A0ABN1IHJ7</accession>
<evidence type="ECO:0000256" key="7">
    <source>
        <dbReference type="PROSITE-ProRule" id="PRU01360"/>
    </source>
</evidence>
<comment type="caution">
    <text evidence="10">The sequence shown here is derived from an EMBL/GenBank/DDBJ whole genome shotgun (WGS) entry which is preliminary data.</text>
</comment>
<dbReference type="InterPro" id="IPR036942">
    <property type="entry name" value="Beta-barrel_TonB_sf"/>
</dbReference>
<sequence>MPDRSDAEPGDKDSEGKKEAQTLTGITVTGSNLPTTPDAVAVPVTILGSEQIERIGVSANVLEILRKMIPSFAGRGNAGNSNANNNNQNTAGGSQVQLRNLDTLVLINGRRVATSGINGIGGKSFVDVNQIPVGAIDRIEVLTDGSSAIYGSDAIGGVVNIILKSDYEGVEIGTRFGFAEGGYQERSANFVAGTPIHGGNITVMGSTSHTDPLFQNQRPFSTPLTGRSSQVPGAVGANGLNPGALLNPSLDSPRDRNPTGSSATAGSIGDLINNGTYSASTPAGIAGTYDLSKYQTLLLKQDQNALAATFNSALLPDNRLTAFGDVELAKTKSYTQFLPVVTAVNVPAGAPYDPLKTAFPKVQFGYLPFTHNFNNESRDTRVTLGLRGEITDDWNWEAAYVYSSSLLTQKQSGLIYKPNLARAIAGGYDANGNPVTGGTYSGVVPGYNESNPLVFVPSLDPFARASGVIAGSLNNLYGTETIDASSRLRAVDAKIVGSLFDLPAGRAGLAIGASYRTESLKGRPDANGYNTGPTAQRWIGGTYADPFSSSRDISALYAETRVPITGADWNAPGLHDFDLIGAVRAEHYSDVGGSVVPKIGFHWQPFDAQVTVRGTYAKSFTAPTLYAMFGPTDTRIVGAGVIQSVFGLPAMPINGEDGNNPHLNPSKAKTAAIGVTLVPEVIKGLRLTIDYSDIRQKGFPGGIGFTNILQSINQYGSASPFFANLGVGNFPGASGATQPFTNPGDLLTYLKGGGSSLNLYAIDQFRNLGGIKEQSINISGSYEHPTETAGTFSVATTGAIFLHYKFQALPGQPFYEYAGYVTNGGTGVQGTIPKYHFYTSFDWRYDKWDLMLGNNFISSVTDIGPGGIVFANSTTLKRIHVGAYATWDLRAAYSVETPSERWRFIKEWDVAVGINNIGNRMPPLAPQAYTDNNADVSTYSPLGRLFYVSASIKF</sequence>
<feature type="region of interest" description="Disordered" evidence="8">
    <location>
        <begin position="242"/>
        <end position="267"/>
    </location>
</feature>
<evidence type="ECO:0000313" key="10">
    <source>
        <dbReference type="EMBL" id="GAA0713788.1"/>
    </source>
</evidence>
<dbReference type="PANTHER" id="PTHR47234">
    <property type="match status" value="1"/>
</dbReference>
<dbReference type="SUPFAM" id="SSF56935">
    <property type="entry name" value="Porins"/>
    <property type="match status" value="1"/>
</dbReference>
<keyword evidence="4 7" id="KW-0812">Transmembrane</keyword>
<dbReference type="EMBL" id="BAAAEU010000007">
    <property type="protein sequence ID" value="GAA0713788.1"/>
    <property type="molecule type" value="Genomic_DNA"/>
</dbReference>
<name>A0ABN1IHJ7_9GAMM</name>
<keyword evidence="3 7" id="KW-1134">Transmembrane beta strand</keyword>
<dbReference type="PANTHER" id="PTHR47234:SF2">
    <property type="entry name" value="TONB-DEPENDENT RECEPTOR"/>
    <property type="match status" value="1"/>
</dbReference>
<dbReference type="InterPro" id="IPR039426">
    <property type="entry name" value="TonB-dep_rcpt-like"/>
</dbReference>
<feature type="domain" description="TonB-dependent receptor plug" evidence="9">
    <location>
        <begin position="40"/>
        <end position="158"/>
    </location>
</feature>
<evidence type="ECO:0000256" key="3">
    <source>
        <dbReference type="ARBA" id="ARBA00022452"/>
    </source>
</evidence>
<keyword evidence="5 7" id="KW-0472">Membrane</keyword>